<evidence type="ECO:0000313" key="2">
    <source>
        <dbReference type="EMBL" id="SHE75095.1"/>
    </source>
</evidence>
<name>A0A1M4W1Q6_9SPHI</name>
<accession>A0A1M4W1Q6</accession>
<proteinExistence type="predicted"/>
<dbReference type="Proteomes" id="UP000184287">
    <property type="component" value="Unassembled WGS sequence"/>
</dbReference>
<feature type="domain" description="NTF2 fold immunity protein" evidence="1">
    <location>
        <begin position="182"/>
        <end position="304"/>
    </location>
</feature>
<dbReference type="Gene3D" id="3.80.10.10">
    <property type="entry name" value="Ribonuclease Inhibitor"/>
    <property type="match status" value="1"/>
</dbReference>
<evidence type="ECO:0000313" key="3">
    <source>
        <dbReference type="Proteomes" id="UP000184287"/>
    </source>
</evidence>
<organism evidence="2 3">
    <name type="scientific">Pedobacter caeni</name>
    <dbReference type="NCBI Taxonomy" id="288992"/>
    <lineage>
        <taxon>Bacteria</taxon>
        <taxon>Pseudomonadati</taxon>
        <taxon>Bacteroidota</taxon>
        <taxon>Sphingobacteriia</taxon>
        <taxon>Sphingobacteriales</taxon>
        <taxon>Sphingobacteriaceae</taxon>
        <taxon>Pedobacter</taxon>
    </lineage>
</organism>
<dbReference type="SUPFAM" id="SSF52047">
    <property type="entry name" value="RNI-like"/>
    <property type="match status" value="1"/>
</dbReference>
<dbReference type="Pfam" id="PF15655">
    <property type="entry name" value="Imm-NTF2"/>
    <property type="match status" value="1"/>
</dbReference>
<evidence type="ECO:0000259" key="1">
    <source>
        <dbReference type="Pfam" id="PF15655"/>
    </source>
</evidence>
<dbReference type="InterPro" id="IPR032675">
    <property type="entry name" value="LRR_dom_sf"/>
</dbReference>
<dbReference type="RefSeq" id="WP_073228373.1">
    <property type="nucleotide sequence ID" value="NZ_FQUQ01000001.1"/>
</dbReference>
<gene>
    <name evidence="2" type="ORF">SAMN04488522_1011098</name>
</gene>
<dbReference type="EMBL" id="FQUQ01000001">
    <property type="protein sequence ID" value="SHE75095.1"/>
    <property type="molecule type" value="Genomic_DNA"/>
</dbReference>
<keyword evidence="3" id="KW-1185">Reference proteome</keyword>
<dbReference type="STRING" id="288992.SAMN04488522_1011098"/>
<dbReference type="AlphaFoldDB" id="A0A1M4W1Q6"/>
<reference evidence="3" key="1">
    <citation type="submission" date="2016-11" db="EMBL/GenBank/DDBJ databases">
        <authorList>
            <person name="Varghese N."/>
            <person name="Submissions S."/>
        </authorList>
    </citation>
    <scope>NUCLEOTIDE SEQUENCE [LARGE SCALE GENOMIC DNA]</scope>
    <source>
        <strain evidence="3">DSM 16990</strain>
    </source>
</reference>
<protein>
    <submittedName>
        <fullName evidence="2">NTF2 fold immunity protein</fullName>
    </submittedName>
</protein>
<dbReference type="InterPro" id="IPR028049">
    <property type="entry name" value="Imm-NTF2"/>
</dbReference>
<sequence length="306" mass="34625">MNTVQFKDQSLTAEEIKALAQQTKLVGISFVNCPVTDEDILQLSGLPKLVNLSLENTSITDLSLEYLSKLPALKLLFITGANINGSGFKSFENNKKIDCIWACSTKLNDDGLRLLANIPKLGVIRILDTAVTFEGLLSVAHNPRINVVANDLFSPEQMAQFEQEQRDQAKSKKSFIPEEVEKAKAVLLSFFQAMTDWEKYAEESSSGSGPFASDLQPRCEAIFNQYCTDKPRTGYRPDGIHFSLGPDYSYGKQEFTDVEQASKNKILFYTKNHIDFQYRYILVKKENDWKVDECQWHSTGWKKHGL</sequence>
<dbReference type="OrthoDB" id="6649798at2"/>